<evidence type="ECO:0000256" key="1">
    <source>
        <dbReference type="SAM" id="SignalP"/>
    </source>
</evidence>
<accession>A0ABX8V4K1</accession>
<name>A0ABX8V4K1_9FLAO</name>
<dbReference type="PROSITE" id="PS51257">
    <property type="entry name" value="PROKAR_LIPOPROTEIN"/>
    <property type="match status" value="1"/>
</dbReference>
<evidence type="ECO:0000313" key="3">
    <source>
        <dbReference type="Proteomes" id="UP000825381"/>
    </source>
</evidence>
<keyword evidence="1" id="KW-0732">Signal</keyword>
<dbReference type="EMBL" id="CP080429">
    <property type="protein sequence ID" value="QYJ67427.1"/>
    <property type="molecule type" value="Genomic_DNA"/>
</dbReference>
<evidence type="ECO:0008006" key="4">
    <source>
        <dbReference type="Google" id="ProtNLM"/>
    </source>
</evidence>
<sequence>MKKLLLLLFSTVILLSCSHKAENVERAFYYWKSNEGWQESESEQELLTELEVQKLYVKFFEVEKNAVMGNVPVAKTSYSMYDVENLDLVPTVYLRNEVFKNCTRGSLDTLADNVNFLIDKYASDYRFSSLKKPKEYQMDCDWTPTTKDNYFYFLEKIKALSGKKISCTLRLYPYKYPDKMGVPPVNKAMLMCYNLINPLKDHNRNSILDIDEFSAYLDTDDAYPLHLDIALPVYSWLQVYQNNQFTKVLYTNTKAVKSVLSPEKPLWYNVTRDTVINNFYLRKGNKVKVEEISTETLKKAIKKIKRHIALDRTITVSLFHLDEQQLSTYSHEELQDFYTGFTN</sequence>
<protein>
    <recommendedName>
        <fullName evidence="4">Lipoprotein</fullName>
    </recommendedName>
</protein>
<dbReference type="Proteomes" id="UP000825381">
    <property type="component" value="Chromosome"/>
</dbReference>
<evidence type="ECO:0000313" key="2">
    <source>
        <dbReference type="EMBL" id="QYJ67427.1"/>
    </source>
</evidence>
<organism evidence="2 3">
    <name type="scientific">Flavobacterium litorale</name>
    <dbReference type="NCBI Taxonomy" id="2856519"/>
    <lineage>
        <taxon>Bacteria</taxon>
        <taxon>Pseudomonadati</taxon>
        <taxon>Bacteroidota</taxon>
        <taxon>Flavobacteriia</taxon>
        <taxon>Flavobacteriales</taxon>
        <taxon>Flavobacteriaceae</taxon>
        <taxon>Flavobacterium</taxon>
    </lineage>
</organism>
<keyword evidence="3" id="KW-1185">Reference proteome</keyword>
<gene>
    <name evidence="2" type="ORF">K1I41_07615</name>
</gene>
<reference evidence="2 3" key="1">
    <citation type="submission" date="2021-07" db="EMBL/GenBank/DDBJ databases">
        <title>Flavobacterium WSW3-B6 sp.nov, isolated from seaweed.</title>
        <authorList>
            <person name="Muhammad N."/>
            <person name="Ho H."/>
            <person name="Lee Y.-J."/>
            <person name="Nguyen T."/>
            <person name="Ho J."/>
            <person name="Kim S.-G."/>
        </authorList>
    </citation>
    <scope>NUCLEOTIDE SEQUENCE [LARGE SCALE GENOMIC DNA]</scope>
    <source>
        <strain evidence="2 3">WSW3-B6</strain>
    </source>
</reference>
<feature type="chain" id="PRO_5045934447" description="Lipoprotein" evidence="1">
    <location>
        <begin position="22"/>
        <end position="343"/>
    </location>
</feature>
<dbReference type="RefSeq" id="WP_220639772.1">
    <property type="nucleotide sequence ID" value="NZ_CP080429.1"/>
</dbReference>
<proteinExistence type="predicted"/>
<feature type="signal peptide" evidence="1">
    <location>
        <begin position="1"/>
        <end position="21"/>
    </location>
</feature>